<sequence length="53" mass="6528">MLFSLIYFGILVLIGVTYPRTDRYGQTHPQRLWRHFPPRQRDTFTGRRRPPRR</sequence>
<gene>
    <name evidence="2" type="ORF">J2Y00_001684</name>
</gene>
<organism evidence="2 3">
    <name type="scientific">Deinococcus soli</name>
    <name type="common">ex Cha et al. 2016</name>
    <dbReference type="NCBI Taxonomy" id="1309411"/>
    <lineage>
        <taxon>Bacteria</taxon>
        <taxon>Thermotogati</taxon>
        <taxon>Deinococcota</taxon>
        <taxon>Deinococci</taxon>
        <taxon>Deinococcales</taxon>
        <taxon>Deinococcaceae</taxon>
        <taxon>Deinococcus</taxon>
    </lineage>
</organism>
<name>A0AAE4BMW9_9DEIO</name>
<reference evidence="2" key="1">
    <citation type="submission" date="2023-07" db="EMBL/GenBank/DDBJ databases">
        <title>Sorghum-associated microbial communities from plants grown in Nebraska, USA.</title>
        <authorList>
            <person name="Schachtman D."/>
        </authorList>
    </citation>
    <scope>NUCLEOTIDE SEQUENCE</scope>
    <source>
        <strain evidence="2">BE330</strain>
    </source>
</reference>
<dbReference type="RefSeq" id="WP_309854160.1">
    <property type="nucleotide sequence ID" value="NZ_JAVDQJ010000004.1"/>
</dbReference>
<feature type="region of interest" description="Disordered" evidence="1">
    <location>
        <begin position="29"/>
        <end position="53"/>
    </location>
</feature>
<accession>A0AAE4BMW9</accession>
<evidence type="ECO:0000313" key="2">
    <source>
        <dbReference type="EMBL" id="MDR6218121.1"/>
    </source>
</evidence>
<evidence type="ECO:0000256" key="1">
    <source>
        <dbReference type="SAM" id="MobiDB-lite"/>
    </source>
</evidence>
<dbReference type="EMBL" id="JAVDQK010000004">
    <property type="protein sequence ID" value="MDR6218121.1"/>
    <property type="molecule type" value="Genomic_DNA"/>
</dbReference>
<protein>
    <submittedName>
        <fullName evidence="2">Uncharacterized protein</fullName>
    </submittedName>
</protein>
<proteinExistence type="predicted"/>
<evidence type="ECO:0000313" key="3">
    <source>
        <dbReference type="Proteomes" id="UP001185331"/>
    </source>
</evidence>
<dbReference type="Proteomes" id="UP001185331">
    <property type="component" value="Unassembled WGS sequence"/>
</dbReference>
<dbReference type="AlphaFoldDB" id="A0AAE4BMW9"/>
<comment type="caution">
    <text evidence="2">The sequence shown here is derived from an EMBL/GenBank/DDBJ whole genome shotgun (WGS) entry which is preliminary data.</text>
</comment>